<dbReference type="STRING" id="49451.A0A1J6J8U2"/>
<dbReference type="FunFam" id="3.60.120.10:FF:000003">
    <property type="entry name" value="Anthranilate synthase component 1"/>
    <property type="match status" value="1"/>
</dbReference>
<dbReference type="UniPathway" id="UPA00035">
    <property type="reaction ID" value="UER00040"/>
</dbReference>
<feature type="domain" description="Anthranilate synthase component I N-terminal" evidence="10">
    <location>
        <begin position="76"/>
        <end position="229"/>
    </location>
</feature>
<dbReference type="InterPro" id="IPR005801">
    <property type="entry name" value="ADC_synthase"/>
</dbReference>
<evidence type="ECO:0000256" key="5">
    <source>
        <dbReference type="ARBA" id="ARBA00022605"/>
    </source>
</evidence>
<dbReference type="InterPro" id="IPR006805">
    <property type="entry name" value="Anth_synth_I_N"/>
</dbReference>
<dbReference type="Gene3D" id="3.60.120.10">
    <property type="entry name" value="Anthranilate synthase"/>
    <property type="match status" value="1"/>
</dbReference>
<dbReference type="SUPFAM" id="SSF56322">
    <property type="entry name" value="ADC synthase"/>
    <property type="match status" value="1"/>
</dbReference>
<dbReference type="OMA" id="HGRMDTS"/>
<dbReference type="KEGG" id="nau:109209573"/>
<dbReference type="Proteomes" id="UP000187609">
    <property type="component" value="Unassembled WGS sequence"/>
</dbReference>
<dbReference type="InterPro" id="IPR019999">
    <property type="entry name" value="Anth_synth_I-like"/>
</dbReference>
<gene>
    <name evidence="11" type="primary">ASA1</name>
    <name evidence="11" type="ORF">A4A49_01687</name>
</gene>
<dbReference type="InterPro" id="IPR015890">
    <property type="entry name" value="Chorismate_C"/>
</dbReference>
<evidence type="ECO:0000256" key="6">
    <source>
        <dbReference type="ARBA" id="ARBA00022822"/>
    </source>
</evidence>
<dbReference type="OrthoDB" id="1865897at2759"/>
<protein>
    <recommendedName>
        <fullName evidence="4">anthranilate synthase</fullName>
        <ecNumber evidence="4">4.1.3.27</ecNumber>
    </recommendedName>
</protein>
<comment type="similarity">
    <text evidence="2">Belongs to the anthranilate synthase component I family.</text>
</comment>
<dbReference type="EMBL" id="MJEQ01037184">
    <property type="protein sequence ID" value="OIT06231.1"/>
    <property type="molecule type" value="Genomic_DNA"/>
</dbReference>
<dbReference type="NCBIfam" id="TIGR00564">
    <property type="entry name" value="trpE_most"/>
    <property type="match status" value="1"/>
</dbReference>
<dbReference type="GeneID" id="109209573"/>
<name>A0A1J6J8U2_NICAT</name>
<keyword evidence="5" id="KW-0028">Amino-acid biosynthesis</keyword>
<evidence type="ECO:0000256" key="2">
    <source>
        <dbReference type="ARBA" id="ARBA00009562"/>
    </source>
</evidence>
<evidence type="ECO:0000313" key="12">
    <source>
        <dbReference type="Proteomes" id="UP000187609"/>
    </source>
</evidence>
<keyword evidence="12" id="KW-1185">Reference proteome</keyword>
<evidence type="ECO:0000256" key="1">
    <source>
        <dbReference type="ARBA" id="ARBA00004873"/>
    </source>
</evidence>
<evidence type="ECO:0000313" key="11">
    <source>
        <dbReference type="EMBL" id="OIT06231.1"/>
    </source>
</evidence>
<feature type="domain" description="Chorismate-utilising enzyme C-terminal" evidence="9">
    <location>
        <begin position="291"/>
        <end position="562"/>
    </location>
</feature>
<keyword evidence="7" id="KW-0057">Aromatic amino acid biosynthesis</keyword>
<sequence length="619" mass="69444">MQSLPISHRLFPATHRKVLPSAVISCRSSTSALSLRVRTLQCRCLHSSSLVMDEDRFIEASKSGNLIPLHKTIFSDHLTPVLAYRCLVKEDDREAPSFLFESVEPGFRGSSVGRYSVVGAQPSMEIVAKEHNVSILDHHTGKLTRKTVQDPMTVPRSISEEWKPRLVDELPDTFCGGWVGYFSYDTVRYVENRKLPFQRAPEDDQNLADIQLGLYEDVVVFDHVEKKAHVIHWVRLDQYSSLPEAYLDGKKRLEILVSRVQGIESPRLSPGSVDFCTHTFGPSLTKGNMTSEEYKNAVLQAKEHIAAGDIFQIVLSQRFERRTFADPFEVYRALRIVNPSPYMTYIQARGCILVASSPEILTRVKKRRIVNRPLAGTSRRGKTPDEDVMLEMQMLKDEKQCAEHIMLVDLGRNDVGKVSKPGSVNVEKLMSVERYSHVMHISSTVSGELLDHLSCWDALRAALPVGTVSGAPKVKAMELIDQLEVTRRGPYSGGFGGISFSGDMDIALALRTMVFLNGARYDTMYSYTDASKRQEWVAHLQSGAGIVADSNPDEEQRECENKVAGLCRAIDVAESAFVKGRHKQSVKINGSVPNLFSRVQHQTSGMSKDRIHEKRNLRI</sequence>
<dbReference type="GO" id="GO:0004049">
    <property type="term" value="F:anthranilate synthase activity"/>
    <property type="evidence" value="ECO:0007669"/>
    <property type="project" value="UniProtKB-EC"/>
</dbReference>
<comment type="pathway">
    <text evidence="1">Amino-acid biosynthesis; L-tryptophan biosynthesis; L-tryptophan from chorismate: step 1/5.</text>
</comment>
<dbReference type="GO" id="GO:0000162">
    <property type="term" value="P:L-tryptophan biosynthetic process"/>
    <property type="evidence" value="ECO:0007669"/>
    <property type="project" value="UniProtKB-UniPathway"/>
</dbReference>
<keyword evidence="8" id="KW-0456">Lyase</keyword>
<dbReference type="EC" id="4.1.3.27" evidence="4"/>
<comment type="subunit">
    <text evidence="3">Heterotetramer consisting of two non-identical subunits: a beta subunit and a large alpha subunit.</text>
</comment>
<proteinExistence type="inferred from homology"/>
<dbReference type="Pfam" id="PF00425">
    <property type="entry name" value="Chorismate_bind"/>
    <property type="match status" value="1"/>
</dbReference>
<evidence type="ECO:0000256" key="8">
    <source>
        <dbReference type="ARBA" id="ARBA00023239"/>
    </source>
</evidence>
<dbReference type="Gramene" id="OIT06231">
    <property type="protein sequence ID" value="OIT06231"/>
    <property type="gene ID" value="A4A49_01687"/>
</dbReference>
<dbReference type="SMR" id="A0A1J6J8U2"/>
<evidence type="ECO:0000256" key="7">
    <source>
        <dbReference type="ARBA" id="ARBA00023141"/>
    </source>
</evidence>
<comment type="caution">
    <text evidence="11">The sequence shown here is derived from an EMBL/GenBank/DDBJ whole genome shotgun (WGS) entry which is preliminary data.</text>
</comment>
<accession>A0A1J6J8U2</accession>
<keyword evidence="6" id="KW-0822">Tryptophan biosynthesis</keyword>
<evidence type="ECO:0000256" key="3">
    <source>
        <dbReference type="ARBA" id="ARBA00011653"/>
    </source>
</evidence>
<organism evidence="11 12">
    <name type="scientific">Nicotiana attenuata</name>
    <name type="common">Coyote tobacco</name>
    <dbReference type="NCBI Taxonomy" id="49451"/>
    <lineage>
        <taxon>Eukaryota</taxon>
        <taxon>Viridiplantae</taxon>
        <taxon>Streptophyta</taxon>
        <taxon>Embryophyta</taxon>
        <taxon>Tracheophyta</taxon>
        <taxon>Spermatophyta</taxon>
        <taxon>Magnoliopsida</taxon>
        <taxon>eudicotyledons</taxon>
        <taxon>Gunneridae</taxon>
        <taxon>Pentapetalae</taxon>
        <taxon>asterids</taxon>
        <taxon>lamiids</taxon>
        <taxon>Solanales</taxon>
        <taxon>Solanaceae</taxon>
        <taxon>Nicotianoideae</taxon>
        <taxon>Nicotianeae</taxon>
        <taxon>Nicotiana</taxon>
    </lineage>
</organism>
<evidence type="ECO:0000259" key="10">
    <source>
        <dbReference type="Pfam" id="PF04715"/>
    </source>
</evidence>
<dbReference type="InterPro" id="IPR005256">
    <property type="entry name" value="Anth_synth_I_PabB"/>
</dbReference>
<dbReference type="PRINTS" id="PR00095">
    <property type="entry name" value="ANTSNTHASEI"/>
</dbReference>
<reference evidence="11" key="1">
    <citation type="submission" date="2016-11" db="EMBL/GenBank/DDBJ databases">
        <title>The genome of Nicotiana attenuata.</title>
        <authorList>
            <person name="Xu S."/>
            <person name="Brockmoeller T."/>
            <person name="Gaquerel E."/>
            <person name="Navarro A."/>
            <person name="Kuhl H."/>
            <person name="Gase K."/>
            <person name="Ling Z."/>
            <person name="Zhou W."/>
            <person name="Kreitzer C."/>
            <person name="Stanke M."/>
            <person name="Tang H."/>
            <person name="Lyons E."/>
            <person name="Pandey P."/>
            <person name="Pandey S.P."/>
            <person name="Timmermann B."/>
            <person name="Baldwin I.T."/>
        </authorList>
    </citation>
    <scope>NUCLEOTIDE SEQUENCE [LARGE SCALE GENOMIC DNA]</scope>
    <source>
        <strain evidence="11">UT</strain>
    </source>
</reference>
<dbReference type="PANTHER" id="PTHR11236">
    <property type="entry name" value="AMINOBENZOATE/ANTHRANILATE SYNTHASE"/>
    <property type="match status" value="1"/>
</dbReference>
<dbReference type="PANTHER" id="PTHR11236:SF39">
    <property type="entry name" value="ANTHRANILATE SYNTHASE"/>
    <property type="match status" value="1"/>
</dbReference>
<dbReference type="Pfam" id="PF04715">
    <property type="entry name" value="Anth_synt_I_N"/>
    <property type="match status" value="1"/>
</dbReference>
<evidence type="ECO:0000259" key="9">
    <source>
        <dbReference type="Pfam" id="PF00425"/>
    </source>
</evidence>
<dbReference type="AlphaFoldDB" id="A0A1J6J8U2"/>
<evidence type="ECO:0000256" key="4">
    <source>
        <dbReference type="ARBA" id="ARBA00012266"/>
    </source>
</evidence>